<evidence type="ECO:0000313" key="2">
    <source>
        <dbReference type="EMBL" id="SHF23897.1"/>
    </source>
</evidence>
<keyword evidence="1" id="KW-0732">Signal</keyword>
<gene>
    <name evidence="2" type="ORF">SAMN05444274_104138</name>
</gene>
<organism evidence="2 3">
    <name type="scientific">Mariniphaga anaerophila</name>
    <dbReference type="NCBI Taxonomy" id="1484053"/>
    <lineage>
        <taxon>Bacteria</taxon>
        <taxon>Pseudomonadati</taxon>
        <taxon>Bacteroidota</taxon>
        <taxon>Bacteroidia</taxon>
        <taxon>Marinilabiliales</taxon>
        <taxon>Prolixibacteraceae</taxon>
        <taxon>Mariniphaga</taxon>
    </lineage>
</organism>
<sequence>MKFRFIVILIVWLGAFRGTAQTAEGDVSWWNILHGWEVGDPGWRNWMIISPGYFGPNALPVPHVQKGELFKSAEIELTASNHFHKGDPTQDISGYIYIPFAKNTVAIEMYGVAFERFAFSEEIRNERYSRIKDGKGTAIGDFYFSTLVQIIKGRKFPNTLFRFGTKTASGNMLEGARYIDSPAYFLDLSFSKKFGNSETGALKPFAMIGFYSWQTNDELNLQNDALLYGIGTDFIKNNWLISASCSGYSGYKNERDRPVQLNFDLRKDFHKKALRFQYQHGLQHWEYKTIRVSYIWKLNQDK</sequence>
<evidence type="ECO:0000313" key="3">
    <source>
        <dbReference type="Proteomes" id="UP000184164"/>
    </source>
</evidence>
<feature type="signal peptide" evidence="1">
    <location>
        <begin position="1"/>
        <end position="22"/>
    </location>
</feature>
<evidence type="ECO:0000256" key="1">
    <source>
        <dbReference type="SAM" id="SignalP"/>
    </source>
</evidence>
<feature type="chain" id="PRO_5012838521" description="MetA-pathway of phenol degradation" evidence="1">
    <location>
        <begin position="23"/>
        <end position="302"/>
    </location>
</feature>
<dbReference type="STRING" id="1484053.SAMN05444274_104138"/>
<dbReference type="RefSeq" id="WP_073001133.1">
    <property type="nucleotide sequence ID" value="NZ_FQUM01000004.1"/>
</dbReference>
<protein>
    <recommendedName>
        <fullName evidence="4">MetA-pathway of phenol degradation</fullName>
    </recommendedName>
</protein>
<name>A0A1M5A190_9BACT</name>
<reference evidence="2 3" key="1">
    <citation type="submission" date="2016-11" db="EMBL/GenBank/DDBJ databases">
        <authorList>
            <person name="Jaros S."/>
            <person name="Januszkiewicz K."/>
            <person name="Wedrychowicz H."/>
        </authorList>
    </citation>
    <scope>NUCLEOTIDE SEQUENCE [LARGE SCALE GENOMIC DNA]</scope>
    <source>
        <strain evidence="2 3">DSM 26910</strain>
    </source>
</reference>
<dbReference type="Proteomes" id="UP000184164">
    <property type="component" value="Unassembled WGS sequence"/>
</dbReference>
<evidence type="ECO:0008006" key="4">
    <source>
        <dbReference type="Google" id="ProtNLM"/>
    </source>
</evidence>
<proteinExistence type="predicted"/>
<dbReference type="AlphaFoldDB" id="A0A1M5A190"/>
<dbReference type="EMBL" id="FQUM01000004">
    <property type="protein sequence ID" value="SHF23897.1"/>
    <property type="molecule type" value="Genomic_DNA"/>
</dbReference>
<dbReference type="OrthoDB" id="975430at2"/>
<accession>A0A1M5A190</accession>
<keyword evidence="3" id="KW-1185">Reference proteome</keyword>